<keyword evidence="3" id="KW-1185">Reference proteome</keyword>
<dbReference type="Proteomes" id="UP000284706">
    <property type="component" value="Unassembled WGS sequence"/>
</dbReference>
<protein>
    <submittedName>
        <fullName evidence="2">Uncharacterized protein</fullName>
    </submittedName>
</protein>
<dbReference type="OrthoDB" id="3014470at2759"/>
<organism evidence="2 3">
    <name type="scientific">Gymnopilus dilepis</name>
    <dbReference type="NCBI Taxonomy" id="231916"/>
    <lineage>
        <taxon>Eukaryota</taxon>
        <taxon>Fungi</taxon>
        <taxon>Dikarya</taxon>
        <taxon>Basidiomycota</taxon>
        <taxon>Agaricomycotina</taxon>
        <taxon>Agaricomycetes</taxon>
        <taxon>Agaricomycetidae</taxon>
        <taxon>Agaricales</taxon>
        <taxon>Agaricineae</taxon>
        <taxon>Hymenogastraceae</taxon>
        <taxon>Gymnopilus</taxon>
    </lineage>
</organism>
<comment type="caution">
    <text evidence="2">The sequence shown here is derived from an EMBL/GenBank/DDBJ whole genome shotgun (WGS) entry which is preliminary data.</text>
</comment>
<name>A0A409Y4F6_9AGAR</name>
<reference evidence="2 3" key="1">
    <citation type="journal article" date="2018" name="Evol. Lett.">
        <title>Horizontal gene cluster transfer increased hallucinogenic mushroom diversity.</title>
        <authorList>
            <person name="Reynolds H.T."/>
            <person name="Vijayakumar V."/>
            <person name="Gluck-Thaler E."/>
            <person name="Korotkin H.B."/>
            <person name="Matheny P.B."/>
            <person name="Slot J.C."/>
        </authorList>
    </citation>
    <scope>NUCLEOTIDE SEQUENCE [LARGE SCALE GENOMIC DNA]</scope>
    <source>
        <strain evidence="2 3">SRW20</strain>
    </source>
</reference>
<gene>
    <name evidence="2" type="ORF">CVT26_013063</name>
</gene>
<feature type="region of interest" description="Disordered" evidence="1">
    <location>
        <begin position="364"/>
        <end position="408"/>
    </location>
</feature>
<sequence>MPASVYRSITPFAPSIVEVIARLNVGATTATPLNGPYPRPAPSAALLSVTSSQAPASAQTSGAAVSAASSTGASTNVASIVASLPPPLAAYGLAATSSSSTGTAPPCSSYTPPSSVTALVNNNRQQSQQRMHRSNAHKNGKVVSATTIDFVFAIWPYPLESEDILDLDLHPAPTFGVSSAECATLLTQFDGFGLVFPLSVDSEISPGSLLLSIRNVIEDSLGRIGITLPDHSPTHVSTNDIFDEKWMILSASKRKQRYIFQEHPTLNGNNFGLNILLKTAGKPQNPFTKYQNHSLLFLAPRNGPLSGPLFNIRLRGNAREPGKCHPCFPIRVLKDLRINGHVLFPADQLDCISACHADDVARAGELDEPTTSRPQPGTSSHAKRPRSSSSVSPERRRAPPAGRPRARPLVLDVIDVDADIESLASPVSLPQARPPVQDVIDLDDSSGLDDNDPELPSVILTPRTRATYAARRAARSTSTQDIPDISANMSGASHGPPPTHLEDIDSWRRSLQKVAFQLPEPTILMIRGSNAVTVGRYILALLELHYRRARIPGAGLADFQGILVGVRPSEYDLIPQLFLLPSMRRTFSLDVGGEPEITVGWGPERGCMEEAGIALQQCSDMWVVSPLGNSSGLVPLFSKLGRDLIPPQRLDRFQAHGHFVALHILWYGQGVAMNFWLALALLCGKDGFRVSSDIVEALDPALFKVMEPWYSLKPEDPLDNYLHPATQLMVDALDEQLKDFPSRRSAEQHEEYTISLLSQQIFGDPNPWNKPEFLALQQGFDIQLSRGDHPYYLHDAAKSMPTSHAVQLFQLMFNRQLQKAEDIIDRLEFHAVREDDELCDLAAGIFEYRVVQYLRGVGHPASSRGKLVSEEEWLAKQHCPAIRAQLLLKTMSDSLLLPTTPGWRLKTSEGDPECRTSQFSVNILLAKPGKGKEKLDASLITWHTCDRSADVDLTEYLGEVFQHLDNDDFEEWFHGQVCKSLSSSNDYNIV</sequence>
<dbReference type="AlphaFoldDB" id="A0A409Y4F6"/>
<evidence type="ECO:0000313" key="2">
    <source>
        <dbReference type="EMBL" id="PPQ97889.1"/>
    </source>
</evidence>
<feature type="region of interest" description="Disordered" evidence="1">
    <location>
        <begin position="472"/>
        <end position="499"/>
    </location>
</feature>
<dbReference type="EMBL" id="NHYE01001173">
    <property type="protein sequence ID" value="PPQ97889.1"/>
    <property type="molecule type" value="Genomic_DNA"/>
</dbReference>
<evidence type="ECO:0000256" key="1">
    <source>
        <dbReference type="SAM" id="MobiDB-lite"/>
    </source>
</evidence>
<proteinExistence type="predicted"/>
<accession>A0A409Y4F6</accession>
<dbReference type="InParanoid" id="A0A409Y4F6"/>
<evidence type="ECO:0000313" key="3">
    <source>
        <dbReference type="Proteomes" id="UP000284706"/>
    </source>
</evidence>
<feature type="compositionally biased region" description="Polar residues" evidence="1">
    <location>
        <begin position="369"/>
        <end position="378"/>
    </location>
</feature>